<dbReference type="PANTHER" id="PTHR34473:SF2">
    <property type="entry name" value="UPF0699 TRANSMEMBRANE PROTEIN YDBT"/>
    <property type="match status" value="1"/>
</dbReference>
<dbReference type="EMBL" id="FOHE01000012">
    <property type="protein sequence ID" value="SET47376.1"/>
    <property type="molecule type" value="Genomic_DNA"/>
</dbReference>
<protein>
    <recommendedName>
        <fullName evidence="2">YdbS-like PH domain-containing protein</fullName>
    </recommendedName>
</protein>
<feature type="transmembrane region" description="Helical" evidence="1">
    <location>
        <begin position="20"/>
        <end position="39"/>
    </location>
</feature>
<feature type="domain" description="YdbS-like PH" evidence="2">
    <location>
        <begin position="75"/>
        <end position="151"/>
    </location>
</feature>
<keyword evidence="1" id="KW-0472">Membrane</keyword>
<keyword evidence="4" id="KW-1185">Reference proteome</keyword>
<dbReference type="Pfam" id="PF03703">
    <property type="entry name" value="bPH_2"/>
    <property type="match status" value="1"/>
</dbReference>
<keyword evidence="1" id="KW-1133">Transmembrane helix</keyword>
<accession>A0A1I0EPY8</accession>
<dbReference type="STRING" id="930131.SAMN05216389_11236"/>
<evidence type="ECO:0000313" key="3">
    <source>
        <dbReference type="EMBL" id="SET47376.1"/>
    </source>
</evidence>
<dbReference type="RefSeq" id="WP_244513549.1">
    <property type="nucleotide sequence ID" value="NZ_FOHE01000012.1"/>
</dbReference>
<sequence>MSIRKLEHNLSPSFPKVRMMTDMIGNGIGFLVIGVLFWLDYYFAWPAWAFWVLIGALILSVLSTVWSMVEPGYLYRSWSYQYNDEYLQLSYGIFKKEWMTVPMTKIQSVSTTQGPIMKRYQIRSIKVETMGSSHVIPALEEDVALQLRETLAEFAKLKEVDE</sequence>
<feature type="transmembrane region" description="Helical" evidence="1">
    <location>
        <begin position="45"/>
        <end position="69"/>
    </location>
</feature>
<organism evidence="3 4">
    <name type="scientific">Oceanobacillus limi</name>
    <dbReference type="NCBI Taxonomy" id="930131"/>
    <lineage>
        <taxon>Bacteria</taxon>
        <taxon>Bacillati</taxon>
        <taxon>Bacillota</taxon>
        <taxon>Bacilli</taxon>
        <taxon>Bacillales</taxon>
        <taxon>Bacillaceae</taxon>
        <taxon>Oceanobacillus</taxon>
    </lineage>
</organism>
<dbReference type="InterPro" id="IPR005182">
    <property type="entry name" value="YdbS-like_PH"/>
</dbReference>
<dbReference type="AlphaFoldDB" id="A0A1I0EPY8"/>
<keyword evidence="1" id="KW-0812">Transmembrane</keyword>
<dbReference type="PANTHER" id="PTHR34473">
    <property type="entry name" value="UPF0699 TRANSMEMBRANE PROTEIN YDBS"/>
    <property type="match status" value="1"/>
</dbReference>
<gene>
    <name evidence="3" type="ORF">SAMN05216389_11236</name>
</gene>
<evidence type="ECO:0000313" key="4">
    <source>
        <dbReference type="Proteomes" id="UP000198618"/>
    </source>
</evidence>
<evidence type="ECO:0000259" key="2">
    <source>
        <dbReference type="Pfam" id="PF03703"/>
    </source>
</evidence>
<dbReference type="Proteomes" id="UP000198618">
    <property type="component" value="Unassembled WGS sequence"/>
</dbReference>
<evidence type="ECO:0000256" key="1">
    <source>
        <dbReference type="SAM" id="Phobius"/>
    </source>
</evidence>
<name>A0A1I0EPY8_9BACI</name>
<proteinExistence type="predicted"/>
<reference evidence="3 4" key="1">
    <citation type="submission" date="2016-10" db="EMBL/GenBank/DDBJ databases">
        <authorList>
            <person name="de Groot N.N."/>
        </authorList>
    </citation>
    <scope>NUCLEOTIDE SEQUENCE [LARGE SCALE GENOMIC DNA]</scope>
    <source>
        <strain evidence="3 4">IBRC-M 10780</strain>
    </source>
</reference>